<gene>
    <name evidence="2" type="ORF">SAMN04490208_0451</name>
</gene>
<accession>A0ABY0RB61</accession>
<protein>
    <recommendedName>
        <fullName evidence="4">Peptidase C58 YopT-type domain-containing protein</fullName>
    </recommendedName>
</protein>
<reference evidence="2 3" key="1">
    <citation type="submission" date="2016-10" db="EMBL/GenBank/DDBJ databases">
        <authorList>
            <person name="Varghese N."/>
            <person name="Submissions S."/>
        </authorList>
    </citation>
    <scope>NUCLEOTIDE SEQUENCE [LARGE SCALE GENOMIC DNA]</scope>
    <source>
        <strain evidence="2 3">BS2776</strain>
    </source>
</reference>
<evidence type="ECO:0000256" key="1">
    <source>
        <dbReference type="SAM" id="MobiDB-lite"/>
    </source>
</evidence>
<dbReference type="RefSeq" id="WP_060547805.1">
    <property type="nucleotide sequence ID" value="NZ_JYLI01000001.1"/>
</dbReference>
<proteinExistence type="predicted"/>
<name>A0ABY0RB61_9PSED</name>
<evidence type="ECO:0000313" key="3">
    <source>
        <dbReference type="Proteomes" id="UP000181903"/>
    </source>
</evidence>
<dbReference type="GeneID" id="66759655"/>
<sequence length="1623" mass="178439">MTITAISQHPHAATLENEEPLAAAKPAPMVSALHDTQATPSRDLSRANGDSQLAQAYAKALQGFTGAPTEDSSVTIEVHPDSTFGQWWAQLYRAAETGDFVSWCDKAGVRAQPIRINPKTGELVYRKRSDGAWKIVGSEDSGWSAVRGPLINAANVLSSQSRLIELPPLEHPNRAPAWLVGRFYHEKPLATASQIRQRAAQLLQDKAFNQETSSRLPQIIEERSEDALEKQRMVLGDIGNRHNALAALTRLGQRLTEGNIRDSEISDYLRETRILINASSSYQRDRTLPEEGRVSVLEYLQYLGLDVPDTAEIVHELRAFLGTPPPQSPLHGNYGGAMSWPRPLDEHTRQQLAAALLHGNVGNLNLRTHRSVLAALVQGVTITPLELRNPRQLLDRLIGSPRGQALGEAIRAKFERLSVAGIANDWLMTALNMEYVTKITRTYSVNDDEHHDGNFNLNDPALSGKSFADVVDSVAEHLYKIGAVPSPELSRLTAYLRLSAQAPELLVKEVPAAVTYGSMAHVRLAVKVACIEAHTPGRTANMTYSEVMVDSPAVNAAHQNMEQAVHLDKVKDWAITNGIATRIDSADDMKTVTDAYNEQVAQLSAASQAQRAPVPPSRKKMALIELRKILGNTIDLEFKCIELNHEDAHRAGPYSLLDMYIENNLHTPPHNVHFNLNERKVSESKGWRIYPFQDAKDAGKVNFTLDEVLNKVKRLPEINQLYTERFTAYGKEIEKSVETQVRHMLAELPLEDRKFIESGQLSIFKEMQTFIKAGGGPGSYEQKPVSENTFLVKVKNGASARTYEFNLKQATVKQRTDLGDFNAGRQDGTRYGFAPGTQKKVGVGEPLHDFMEPVALSRPEHQIQRVSGGPLNSFTSAQTSVIATTLANATSDWKSQEIAGIEDTTFDRERRSHEATRQFFLNLIPFRSAIVNFQNGDLGSCILDLTLDVFGFLTCGVSTGAKVSKVLASAATRATKGVRIAQTLGVGVLSSLNPLDGLPDALQSAGRGVVRAGKRVFAEAANDIGYLRGTHRYDLVAARKQFDSASIGTYTIGNAVTQTPAVYQKNGWYAYDPASGQHYGPALKDFLPSVRFDNEQFGKWATAQDPAKKIDDAIVNNWKNVVATHRNGAQKAAFERGYNAGQSYRFKGLSPSSKIEDLMKLAANQTLSAEQVGVLVRRYDDLAYTFGLKGAQRFIHIIEPRYGSVMPMPQVVYFSQTAQLSDGQCAALSRVMATAIEHGKEKQLIQNMFTAAAFPKDPASRRFIEGLRKLQTQVGGQSSFHAAKPVRQLSPSNMVKELDDSTVSQSIMIDSPGHAMAAGVTIDAGNKRFWFYDPNYGHATFASAADMKDGLIKLFNDKKLEVKYKTHSTDPNVLEFKVFDHDDAWQQRNSVFSKDVKALYEQPLVPTPVTPIPALPVQADVPQRIPYLPPPVTVVKRPIKIRATATPDEVQAIVNKNQTIKDVGGIKKTVYSGLVFRGDTRPPLANIPGASQGVFDTGFTLRTPINDIREVNGTRGAFGGGHDALDPDGKGISTSAFYNRGNAGAYFYGGHKGGHTYLVDGRDMEGFHLYANRHAIEHPGDKRVNLLPWEINYGTDIPGHRIIGAFDSAGTFIPNPNYASTSK</sequence>
<feature type="region of interest" description="Disordered" evidence="1">
    <location>
        <begin position="28"/>
        <end position="47"/>
    </location>
</feature>
<dbReference type="EMBL" id="LT629706">
    <property type="protein sequence ID" value="SDN48132.1"/>
    <property type="molecule type" value="Genomic_DNA"/>
</dbReference>
<organism evidence="2 3">
    <name type="scientific">Pseudomonas poae</name>
    <dbReference type="NCBI Taxonomy" id="200451"/>
    <lineage>
        <taxon>Bacteria</taxon>
        <taxon>Pseudomonadati</taxon>
        <taxon>Pseudomonadota</taxon>
        <taxon>Gammaproteobacteria</taxon>
        <taxon>Pseudomonadales</taxon>
        <taxon>Pseudomonadaceae</taxon>
        <taxon>Pseudomonas</taxon>
    </lineage>
</organism>
<evidence type="ECO:0000313" key="2">
    <source>
        <dbReference type="EMBL" id="SDN48132.1"/>
    </source>
</evidence>
<keyword evidence="3" id="KW-1185">Reference proteome</keyword>
<dbReference type="CDD" id="cd20495">
    <property type="entry name" value="C58_PaToxP-like"/>
    <property type="match status" value="1"/>
</dbReference>
<evidence type="ECO:0008006" key="4">
    <source>
        <dbReference type="Google" id="ProtNLM"/>
    </source>
</evidence>
<feature type="compositionally biased region" description="Polar residues" evidence="1">
    <location>
        <begin position="34"/>
        <end position="47"/>
    </location>
</feature>
<dbReference type="Proteomes" id="UP000181903">
    <property type="component" value="Chromosome I"/>
</dbReference>